<feature type="domain" description="Metallo-beta-lactamase" evidence="5">
    <location>
        <begin position="43"/>
        <end position="217"/>
    </location>
</feature>
<protein>
    <submittedName>
        <fullName evidence="6">MBL fold metallo-hydrolase</fullName>
    </submittedName>
</protein>
<keyword evidence="7" id="KW-1185">Reference proteome</keyword>
<dbReference type="Proteomes" id="UP001580928">
    <property type="component" value="Unassembled WGS sequence"/>
</dbReference>
<evidence type="ECO:0000313" key="7">
    <source>
        <dbReference type="Proteomes" id="UP001580928"/>
    </source>
</evidence>
<evidence type="ECO:0000256" key="1">
    <source>
        <dbReference type="ARBA" id="ARBA00007749"/>
    </source>
</evidence>
<gene>
    <name evidence="6" type="ORF">WKR92_08205</name>
</gene>
<evidence type="ECO:0000259" key="5">
    <source>
        <dbReference type="Pfam" id="PF00753"/>
    </source>
</evidence>
<dbReference type="InterPro" id="IPR001279">
    <property type="entry name" value="Metallo-B-lactamas"/>
</dbReference>
<comment type="caution">
    <text evidence="6">The sequence shown here is derived from an EMBL/GenBank/DDBJ whole genome shotgun (WGS) entry which is preliminary data.</text>
</comment>
<evidence type="ECO:0000256" key="3">
    <source>
        <dbReference type="ARBA" id="ARBA00022801"/>
    </source>
</evidence>
<dbReference type="RefSeq" id="WP_375557348.1">
    <property type="nucleotide sequence ID" value="NZ_JBBVGT010000002.1"/>
</dbReference>
<dbReference type="PANTHER" id="PTHR42978:SF6">
    <property type="entry name" value="QUORUM-QUENCHING LACTONASE YTNP-RELATED"/>
    <property type="match status" value="1"/>
</dbReference>
<keyword evidence="3" id="KW-0378">Hydrolase</keyword>
<dbReference type="InterPro" id="IPR036866">
    <property type="entry name" value="RibonucZ/Hydroxyglut_hydro"/>
</dbReference>
<accession>A0ABV5CGU5</accession>
<sequence length="255" mass="29084">MKVYALDEGSYSVGVDKKFIPFDPKTDDKKDRKGSLFINVQPFLVELEDELIVIDSGLGFAHDGKMVIHENIRKLGYEPEDVTLVLMSHLHQDHASGMVDTETGSLSFPNAEYVIQRTEWEEAYSNTKSSYKTEIFDTLQRSGHIHFVEGDGQLNSAISYELSGAHSPFHQVFHIVSEGQHLFYGGDEWPEPEQALRRFAAKYDYDGHKAMELREQYATQAAEENWTCLFYHADENAIAKIAKKEDSFRILPITN</sequence>
<dbReference type="Pfam" id="PF00753">
    <property type="entry name" value="Lactamase_B"/>
    <property type="match status" value="1"/>
</dbReference>
<reference evidence="6 7" key="1">
    <citation type="submission" date="2024-04" db="EMBL/GenBank/DDBJ databases">
        <title>Albibacterium profundi sp. nov., isolated from sediment of the Challenger Deep of Mariana Trench.</title>
        <authorList>
            <person name="Wang Y."/>
        </authorList>
    </citation>
    <scope>NUCLEOTIDE SEQUENCE [LARGE SCALE GENOMIC DNA]</scope>
    <source>
        <strain evidence="6 7">RHL897</strain>
    </source>
</reference>
<dbReference type="Gene3D" id="3.60.15.10">
    <property type="entry name" value="Ribonuclease Z/Hydroxyacylglutathione hydrolase-like"/>
    <property type="match status" value="1"/>
</dbReference>
<dbReference type="InterPro" id="IPR051013">
    <property type="entry name" value="MBL_superfamily_lactonases"/>
</dbReference>
<evidence type="ECO:0000256" key="4">
    <source>
        <dbReference type="ARBA" id="ARBA00022833"/>
    </source>
</evidence>
<dbReference type="EMBL" id="JBBVGT010000002">
    <property type="protein sequence ID" value="MFB5945815.1"/>
    <property type="molecule type" value="Genomic_DNA"/>
</dbReference>
<organism evidence="6 7">
    <name type="scientific">Albibacterium profundi</name>
    <dbReference type="NCBI Taxonomy" id="3134906"/>
    <lineage>
        <taxon>Bacteria</taxon>
        <taxon>Pseudomonadati</taxon>
        <taxon>Bacteroidota</taxon>
        <taxon>Sphingobacteriia</taxon>
        <taxon>Sphingobacteriales</taxon>
        <taxon>Sphingobacteriaceae</taxon>
        <taxon>Albibacterium</taxon>
    </lineage>
</organism>
<evidence type="ECO:0000256" key="2">
    <source>
        <dbReference type="ARBA" id="ARBA00022723"/>
    </source>
</evidence>
<name>A0ABV5CGU5_9SPHI</name>
<comment type="similarity">
    <text evidence="1">Belongs to the metallo-beta-lactamase superfamily.</text>
</comment>
<keyword evidence="2" id="KW-0479">Metal-binding</keyword>
<proteinExistence type="inferred from homology"/>
<dbReference type="SUPFAM" id="SSF56281">
    <property type="entry name" value="Metallo-hydrolase/oxidoreductase"/>
    <property type="match status" value="1"/>
</dbReference>
<keyword evidence="4" id="KW-0862">Zinc</keyword>
<dbReference type="PANTHER" id="PTHR42978">
    <property type="entry name" value="QUORUM-QUENCHING LACTONASE YTNP-RELATED-RELATED"/>
    <property type="match status" value="1"/>
</dbReference>
<evidence type="ECO:0000313" key="6">
    <source>
        <dbReference type="EMBL" id="MFB5945815.1"/>
    </source>
</evidence>